<name>A0A8J2KLF1_9HEXA</name>
<dbReference type="Proteomes" id="UP000708208">
    <property type="component" value="Unassembled WGS sequence"/>
</dbReference>
<reference evidence="1" key="1">
    <citation type="submission" date="2021-06" db="EMBL/GenBank/DDBJ databases">
        <authorList>
            <person name="Hodson N. C."/>
            <person name="Mongue J. A."/>
            <person name="Jaron S. K."/>
        </authorList>
    </citation>
    <scope>NUCLEOTIDE SEQUENCE</scope>
</reference>
<organism evidence="1 2">
    <name type="scientific">Allacma fusca</name>
    <dbReference type="NCBI Taxonomy" id="39272"/>
    <lineage>
        <taxon>Eukaryota</taxon>
        <taxon>Metazoa</taxon>
        <taxon>Ecdysozoa</taxon>
        <taxon>Arthropoda</taxon>
        <taxon>Hexapoda</taxon>
        <taxon>Collembola</taxon>
        <taxon>Symphypleona</taxon>
        <taxon>Sminthuridae</taxon>
        <taxon>Allacma</taxon>
    </lineage>
</organism>
<accession>A0A8J2KLF1</accession>
<gene>
    <name evidence="1" type="ORF">AFUS01_LOCUS16250</name>
</gene>
<dbReference type="OrthoDB" id="416437at2759"/>
<dbReference type="AlphaFoldDB" id="A0A8J2KLF1"/>
<protein>
    <recommendedName>
        <fullName evidence="3">ATP-dependent DNA helicase PIF1</fullName>
    </recommendedName>
</protein>
<sequence length="185" mass="20913">MATEKFETCVVEHCIVSTHTGAMNSSSVIAVGASVTLQKNLNVDWGLVNSARGAIKRVHYKDDVVYCIVVDFPKYTGNMQEMETFGGVPIFKTFTNTYCRDTNRFIWVNKFPIGLYYGSTIHKIQGQTLPSVAVYLGSSQMFPGMDYIALSRTRKIENLMILDENISQNRFCNQNLGEKIEEERD</sequence>
<dbReference type="EMBL" id="CAJVCH010148200">
    <property type="protein sequence ID" value="CAG7727406.1"/>
    <property type="molecule type" value="Genomic_DNA"/>
</dbReference>
<evidence type="ECO:0000313" key="1">
    <source>
        <dbReference type="EMBL" id="CAG7727406.1"/>
    </source>
</evidence>
<dbReference type="InterPro" id="IPR051055">
    <property type="entry name" value="PIF1_helicase"/>
</dbReference>
<proteinExistence type="predicted"/>
<dbReference type="PANTHER" id="PTHR47642:SF5">
    <property type="entry name" value="ATP-DEPENDENT DNA HELICASE"/>
    <property type="match status" value="1"/>
</dbReference>
<dbReference type="PANTHER" id="PTHR47642">
    <property type="entry name" value="ATP-DEPENDENT DNA HELICASE"/>
    <property type="match status" value="1"/>
</dbReference>
<keyword evidence="2" id="KW-1185">Reference proteome</keyword>
<evidence type="ECO:0000313" key="2">
    <source>
        <dbReference type="Proteomes" id="UP000708208"/>
    </source>
</evidence>
<evidence type="ECO:0008006" key="3">
    <source>
        <dbReference type="Google" id="ProtNLM"/>
    </source>
</evidence>
<comment type="caution">
    <text evidence="1">The sequence shown here is derived from an EMBL/GenBank/DDBJ whole genome shotgun (WGS) entry which is preliminary data.</text>
</comment>